<proteinExistence type="predicted"/>
<feature type="region of interest" description="Disordered" evidence="1">
    <location>
        <begin position="1"/>
        <end position="63"/>
    </location>
</feature>
<dbReference type="OrthoDB" id="7582082at2"/>
<evidence type="ECO:0000313" key="3">
    <source>
        <dbReference type="Proteomes" id="UP000474159"/>
    </source>
</evidence>
<organism evidence="2 3">
    <name type="scientific">Methylobacterium soli</name>
    <dbReference type="NCBI Taxonomy" id="553447"/>
    <lineage>
        <taxon>Bacteria</taxon>
        <taxon>Pseudomonadati</taxon>
        <taxon>Pseudomonadota</taxon>
        <taxon>Alphaproteobacteria</taxon>
        <taxon>Hyphomicrobiales</taxon>
        <taxon>Methylobacteriaceae</taxon>
        <taxon>Methylobacterium</taxon>
    </lineage>
</organism>
<protein>
    <recommendedName>
        <fullName evidence="4">Stability/partitioning determinant</fullName>
    </recommendedName>
</protein>
<name>A0A6L3SWT9_9HYPH</name>
<dbReference type="EMBL" id="VZZK01000014">
    <property type="protein sequence ID" value="KAB1078368.1"/>
    <property type="molecule type" value="Genomic_DNA"/>
</dbReference>
<evidence type="ECO:0008006" key="4">
    <source>
        <dbReference type="Google" id="ProtNLM"/>
    </source>
</evidence>
<dbReference type="RefSeq" id="WP_151000988.1">
    <property type="nucleotide sequence ID" value="NZ_BPQY01000023.1"/>
</dbReference>
<evidence type="ECO:0000256" key="1">
    <source>
        <dbReference type="SAM" id="MobiDB-lite"/>
    </source>
</evidence>
<keyword evidence="3" id="KW-1185">Reference proteome</keyword>
<comment type="caution">
    <text evidence="2">The sequence shown here is derived from an EMBL/GenBank/DDBJ whole genome shotgun (WGS) entry which is preliminary data.</text>
</comment>
<dbReference type="Proteomes" id="UP000474159">
    <property type="component" value="Unassembled WGS sequence"/>
</dbReference>
<evidence type="ECO:0000313" key="2">
    <source>
        <dbReference type="EMBL" id="KAB1078368.1"/>
    </source>
</evidence>
<reference evidence="2 3" key="1">
    <citation type="submission" date="2019-09" db="EMBL/GenBank/DDBJ databases">
        <title>YIM 48816 draft genome.</title>
        <authorList>
            <person name="Jiang L."/>
        </authorList>
    </citation>
    <scope>NUCLEOTIDE SEQUENCE [LARGE SCALE GENOMIC DNA]</scope>
    <source>
        <strain evidence="2 3">YIM 48816</strain>
    </source>
</reference>
<accession>A0A6L3SWT9</accession>
<sequence length="101" mass="11305">MADLSNLKKRSTLGAPPSPDEASENLSAPELAPASVPDAAQPRQRRDGRSARRTNRTLPFSTRVSPEFDDRLRDVAERDGLMLCELLERALESYERERAPK</sequence>
<gene>
    <name evidence="2" type="ORF">F6X53_14865</name>
</gene>
<dbReference type="AlphaFoldDB" id="A0A6L3SWT9"/>